<sequence>MARMRLLSALVSLVLLLMKCVQVQGDTDSDHARNFITWEDFMVDEQGITSNVGGRIIVVDQTGNGDSTTVQGAVDMVPQNNTERVKIYIYPGIYRERVHVPKSKPFISFIGKPNITMNARGANITANAKALKNNITANANALNITEIANAIPIITNSTKASDKGSDGQEMGTVSTATVWVESDFFCATALTIENLVDKDADKRQAVALRVDGDKAVFYRVKLVGEQDTLLDSTGIHYFYRSYIQGSVDFICGNAKSLFHECVLDSVAEFWGAIAAHHRDSEDEDTGFSFVNCTIKGSGSVFLGRAWGKYATTTYSYCHMDDVIFPLGWSDWGDPSRQGTAMFGEYECSGKGSNRTERVEWSKALSSEEAMPFLSRDYIYGDGWLRL</sequence>
<comment type="pathway">
    <text evidence="2">Glycan metabolism; pectin degradation; 2-dehydro-3-deoxy-D-gluconate from pectin: step 1/5.</text>
</comment>
<evidence type="ECO:0000313" key="10">
    <source>
        <dbReference type="EMBL" id="RZC27413.1"/>
    </source>
</evidence>
<evidence type="ECO:0000256" key="8">
    <source>
        <dbReference type="SAM" id="SignalP"/>
    </source>
</evidence>
<dbReference type="EMBL" id="QZWG01000002">
    <property type="protein sequence ID" value="RZC27413.1"/>
    <property type="molecule type" value="Genomic_DNA"/>
</dbReference>
<dbReference type="Proteomes" id="UP000289340">
    <property type="component" value="Chromosome 2"/>
</dbReference>
<evidence type="ECO:0000256" key="7">
    <source>
        <dbReference type="ARBA" id="ARBA00023085"/>
    </source>
</evidence>
<evidence type="ECO:0000256" key="2">
    <source>
        <dbReference type="ARBA" id="ARBA00005184"/>
    </source>
</evidence>
<accession>A0A445LW18</accession>
<dbReference type="GO" id="GO:0030599">
    <property type="term" value="F:pectinesterase activity"/>
    <property type="evidence" value="ECO:0007669"/>
    <property type="project" value="UniProtKB-EC"/>
</dbReference>
<evidence type="ECO:0000313" key="11">
    <source>
        <dbReference type="Proteomes" id="UP000289340"/>
    </source>
</evidence>
<dbReference type="Gramene" id="XM_028329614.1">
    <property type="protein sequence ID" value="XP_028185415.1"/>
    <property type="gene ID" value="LOC114372171"/>
</dbReference>
<dbReference type="Pfam" id="PF01095">
    <property type="entry name" value="Pectinesterase"/>
    <property type="match status" value="2"/>
</dbReference>
<keyword evidence="8" id="KW-0732">Signal</keyword>
<keyword evidence="11" id="KW-1185">Reference proteome</keyword>
<dbReference type="UniPathway" id="UPA00545">
    <property type="reaction ID" value="UER00823"/>
</dbReference>
<evidence type="ECO:0000256" key="4">
    <source>
        <dbReference type="ARBA" id="ARBA00013229"/>
    </source>
</evidence>
<dbReference type="SUPFAM" id="SSF51126">
    <property type="entry name" value="Pectin lyase-like"/>
    <property type="match status" value="1"/>
</dbReference>
<dbReference type="Gene3D" id="2.160.20.10">
    <property type="entry name" value="Single-stranded right-handed beta-helix, Pectin lyase-like"/>
    <property type="match status" value="1"/>
</dbReference>
<dbReference type="AlphaFoldDB" id="A0A445LW18"/>
<keyword evidence="5" id="KW-0134">Cell wall</keyword>
<comment type="subcellular location">
    <subcellularLocation>
        <location evidence="1">Secreted</location>
        <location evidence="1">Cell wall</location>
    </subcellularLocation>
</comment>
<evidence type="ECO:0000256" key="1">
    <source>
        <dbReference type="ARBA" id="ARBA00004191"/>
    </source>
</evidence>
<gene>
    <name evidence="10" type="ORF">D0Y65_005497</name>
</gene>
<evidence type="ECO:0000259" key="9">
    <source>
        <dbReference type="Pfam" id="PF01095"/>
    </source>
</evidence>
<dbReference type="GO" id="GO:0045490">
    <property type="term" value="P:pectin catabolic process"/>
    <property type="evidence" value="ECO:0007669"/>
    <property type="project" value="UniProtKB-UniPathway"/>
</dbReference>
<dbReference type="InterPro" id="IPR012334">
    <property type="entry name" value="Pectin_lyas_fold"/>
</dbReference>
<feature type="domain" description="Pectinesterase catalytic" evidence="9">
    <location>
        <begin position="157"/>
        <end position="381"/>
    </location>
</feature>
<dbReference type="PANTHER" id="PTHR31321:SF31">
    <property type="entry name" value="PECTINESTERASE QRT1"/>
    <property type="match status" value="1"/>
</dbReference>
<dbReference type="EC" id="3.1.1.11" evidence="4"/>
<keyword evidence="6 10" id="KW-0378">Hydrolase</keyword>
<dbReference type="InterPro" id="IPR011050">
    <property type="entry name" value="Pectin_lyase_fold/virulence"/>
</dbReference>
<evidence type="ECO:0000256" key="6">
    <source>
        <dbReference type="ARBA" id="ARBA00022801"/>
    </source>
</evidence>
<dbReference type="GO" id="GO:0042545">
    <property type="term" value="P:cell wall modification"/>
    <property type="evidence" value="ECO:0007669"/>
    <property type="project" value="InterPro"/>
</dbReference>
<feature type="signal peptide" evidence="8">
    <location>
        <begin position="1"/>
        <end position="25"/>
    </location>
</feature>
<comment type="similarity">
    <text evidence="3">Belongs to the pectinesterase family.</text>
</comment>
<organism evidence="10 11">
    <name type="scientific">Glycine soja</name>
    <name type="common">Wild soybean</name>
    <dbReference type="NCBI Taxonomy" id="3848"/>
    <lineage>
        <taxon>Eukaryota</taxon>
        <taxon>Viridiplantae</taxon>
        <taxon>Streptophyta</taxon>
        <taxon>Embryophyta</taxon>
        <taxon>Tracheophyta</taxon>
        <taxon>Spermatophyta</taxon>
        <taxon>Magnoliopsida</taxon>
        <taxon>eudicotyledons</taxon>
        <taxon>Gunneridae</taxon>
        <taxon>Pentapetalae</taxon>
        <taxon>rosids</taxon>
        <taxon>fabids</taxon>
        <taxon>Fabales</taxon>
        <taxon>Fabaceae</taxon>
        <taxon>Papilionoideae</taxon>
        <taxon>50 kb inversion clade</taxon>
        <taxon>NPAAA clade</taxon>
        <taxon>indigoferoid/millettioid clade</taxon>
        <taxon>Phaseoleae</taxon>
        <taxon>Glycine</taxon>
        <taxon>Glycine subgen. Soja</taxon>
    </lineage>
</organism>
<comment type="caution">
    <text evidence="10">The sequence shown here is derived from an EMBL/GenBank/DDBJ whole genome shotgun (WGS) entry which is preliminary data.</text>
</comment>
<feature type="chain" id="PRO_5019009103" description="pectinesterase" evidence="8">
    <location>
        <begin position="26"/>
        <end position="386"/>
    </location>
</feature>
<dbReference type="InterPro" id="IPR000070">
    <property type="entry name" value="Pectinesterase_cat"/>
</dbReference>
<evidence type="ECO:0000256" key="3">
    <source>
        <dbReference type="ARBA" id="ARBA00008891"/>
    </source>
</evidence>
<protein>
    <recommendedName>
        <fullName evidence="4">pectinesterase</fullName>
        <ecNumber evidence="4">3.1.1.11</ecNumber>
    </recommendedName>
</protein>
<evidence type="ECO:0000256" key="5">
    <source>
        <dbReference type="ARBA" id="ARBA00022512"/>
    </source>
</evidence>
<proteinExistence type="inferred from homology"/>
<name>A0A445LW18_GLYSO</name>
<keyword evidence="7" id="KW-0063">Aspartyl esterase</keyword>
<dbReference type="PANTHER" id="PTHR31321">
    <property type="entry name" value="ACYL-COA THIOESTER HYDROLASE YBHC-RELATED"/>
    <property type="match status" value="1"/>
</dbReference>
<reference evidence="10 11" key="1">
    <citation type="submission" date="2018-09" db="EMBL/GenBank/DDBJ databases">
        <title>A high-quality reference genome of wild soybean provides a powerful tool to mine soybean genomes.</title>
        <authorList>
            <person name="Xie M."/>
            <person name="Chung C.Y.L."/>
            <person name="Li M.-W."/>
            <person name="Wong F.-L."/>
            <person name="Chan T.-F."/>
            <person name="Lam H.-M."/>
        </authorList>
    </citation>
    <scope>NUCLEOTIDE SEQUENCE [LARGE SCALE GENOMIC DNA]</scope>
    <source>
        <strain evidence="11">cv. W05</strain>
        <tissue evidence="10">Hypocotyl of etiolated seedlings</tissue>
    </source>
</reference>
<feature type="domain" description="Pectinesterase catalytic" evidence="9">
    <location>
        <begin position="57"/>
        <end position="117"/>
    </location>
</feature>
<keyword evidence="5" id="KW-0964">Secreted</keyword>